<organism evidence="2 3">
    <name type="scientific">Lysobacter antibioticus</name>
    <dbReference type="NCBI Taxonomy" id="84531"/>
    <lineage>
        <taxon>Bacteria</taxon>
        <taxon>Pseudomonadati</taxon>
        <taxon>Pseudomonadota</taxon>
        <taxon>Gammaproteobacteria</taxon>
        <taxon>Lysobacterales</taxon>
        <taxon>Lysobacteraceae</taxon>
        <taxon>Lysobacter</taxon>
    </lineage>
</organism>
<protein>
    <submittedName>
        <fullName evidence="2">Uncharacterized protein</fullName>
    </submittedName>
</protein>
<evidence type="ECO:0000313" key="3">
    <source>
        <dbReference type="Proteomes" id="UP000060787"/>
    </source>
</evidence>
<dbReference type="AlphaFoldDB" id="A0A0S2E3W8"/>
<reference evidence="2 3" key="1">
    <citation type="journal article" date="2015" name="BMC Genomics">
        <title>Comparative genomics and metabolic profiling of the genus Lysobacter.</title>
        <authorList>
            <person name="de Bruijn I."/>
            <person name="Cheng X."/>
            <person name="de Jager V."/>
            <person name="Exposito R.G."/>
            <person name="Watrous J."/>
            <person name="Patel N."/>
            <person name="Postma J."/>
            <person name="Dorrestein P.C."/>
            <person name="Kobayashi D."/>
            <person name="Raaijmakers J.M."/>
        </authorList>
    </citation>
    <scope>NUCLEOTIDE SEQUENCE [LARGE SCALE GENOMIC DNA]</scope>
    <source>
        <strain evidence="2 3">76</strain>
    </source>
</reference>
<dbReference type="KEGG" id="lab:LA76x_1466"/>
<accession>A0A0S2E3W8</accession>
<feature type="compositionally biased region" description="Basic residues" evidence="1">
    <location>
        <begin position="21"/>
        <end position="32"/>
    </location>
</feature>
<proteinExistence type="predicted"/>
<dbReference type="KEGG" id="laq:GLA29479_4371"/>
<evidence type="ECO:0000256" key="1">
    <source>
        <dbReference type="SAM" id="MobiDB-lite"/>
    </source>
</evidence>
<dbReference type="PATRIC" id="fig|84531.7.peg.4270"/>
<dbReference type="STRING" id="84531.LA76x_1466"/>
<name>A0A0S2E3W8_LYSAN</name>
<evidence type="ECO:0000313" key="2">
    <source>
        <dbReference type="EMBL" id="ALN79622.1"/>
    </source>
</evidence>
<feature type="region of interest" description="Disordered" evidence="1">
    <location>
        <begin position="1"/>
        <end position="40"/>
    </location>
</feature>
<keyword evidence="3" id="KW-1185">Reference proteome</keyword>
<sequence>MYASRDRGLSRVPKRIERTPRRLNKLGKASRRFRADSHDL</sequence>
<feature type="compositionally biased region" description="Basic and acidic residues" evidence="1">
    <location>
        <begin position="1"/>
        <end position="20"/>
    </location>
</feature>
<dbReference type="Proteomes" id="UP000060787">
    <property type="component" value="Chromosome"/>
</dbReference>
<gene>
    <name evidence="2" type="ORF">LA76x_1466</name>
</gene>
<dbReference type="EMBL" id="CP011129">
    <property type="protein sequence ID" value="ALN79622.1"/>
    <property type="molecule type" value="Genomic_DNA"/>
</dbReference>